<dbReference type="AlphaFoldDB" id="A0AA38C2Y1"/>
<dbReference type="Proteomes" id="UP000824469">
    <property type="component" value="Unassembled WGS sequence"/>
</dbReference>
<proteinExistence type="predicted"/>
<gene>
    <name evidence="1" type="ORF">KI387_032949</name>
</gene>
<organism evidence="1 2">
    <name type="scientific">Taxus chinensis</name>
    <name type="common">Chinese yew</name>
    <name type="synonym">Taxus wallichiana var. chinensis</name>
    <dbReference type="NCBI Taxonomy" id="29808"/>
    <lineage>
        <taxon>Eukaryota</taxon>
        <taxon>Viridiplantae</taxon>
        <taxon>Streptophyta</taxon>
        <taxon>Embryophyta</taxon>
        <taxon>Tracheophyta</taxon>
        <taxon>Spermatophyta</taxon>
        <taxon>Pinopsida</taxon>
        <taxon>Pinidae</taxon>
        <taxon>Conifers II</taxon>
        <taxon>Cupressales</taxon>
        <taxon>Taxaceae</taxon>
        <taxon>Taxus</taxon>
    </lineage>
</organism>
<evidence type="ECO:0000313" key="2">
    <source>
        <dbReference type="Proteomes" id="UP000824469"/>
    </source>
</evidence>
<comment type="caution">
    <text evidence="1">The sequence shown here is derived from an EMBL/GenBank/DDBJ whole genome shotgun (WGS) entry which is preliminary data.</text>
</comment>
<dbReference type="EMBL" id="JAHRHJ020003813">
    <property type="protein sequence ID" value="KAH9288832.1"/>
    <property type="molecule type" value="Genomic_DNA"/>
</dbReference>
<accession>A0AA38C2Y1</accession>
<sequence length="62" mass="7040">MACQTTHSEVLAQRTVEREQFAHGVVKDLFQKRGINEKIVETEELVLTPITEMVISPTVETK</sequence>
<feature type="non-terminal residue" evidence="1">
    <location>
        <position position="62"/>
    </location>
</feature>
<reference evidence="1 2" key="1">
    <citation type="journal article" date="2021" name="Nat. Plants">
        <title>The Taxus genome provides insights into paclitaxel biosynthesis.</title>
        <authorList>
            <person name="Xiong X."/>
            <person name="Gou J."/>
            <person name="Liao Q."/>
            <person name="Li Y."/>
            <person name="Zhou Q."/>
            <person name="Bi G."/>
            <person name="Li C."/>
            <person name="Du R."/>
            <person name="Wang X."/>
            <person name="Sun T."/>
            <person name="Guo L."/>
            <person name="Liang H."/>
            <person name="Lu P."/>
            <person name="Wu Y."/>
            <person name="Zhang Z."/>
            <person name="Ro D.K."/>
            <person name="Shang Y."/>
            <person name="Huang S."/>
            <person name="Yan J."/>
        </authorList>
    </citation>
    <scope>NUCLEOTIDE SEQUENCE [LARGE SCALE GENOMIC DNA]</scope>
    <source>
        <strain evidence="1">Ta-2019</strain>
    </source>
</reference>
<protein>
    <submittedName>
        <fullName evidence="1">Uncharacterized protein</fullName>
    </submittedName>
</protein>
<evidence type="ECO:0000313" key="1">
    <source>
        <dbReference type="EMBL" id="KAH9288832.1"/>
    </source>
</evidence>
<keyword evidence="2" id="KW-1185">Reference proteome</keyword>
<name>A0AA38C2Y1_TAXCH</name>